<dbReference type="InterPro" id="IPR001789">
    <property type="entry name" value="Sig_transdc_resp-reg_receiver"/>
</dbReference>
<dbReference type="STRING" id="1055723.SAMN05216293_0698"/>
<protein>
    <submittedName>
        <fullName evidence="4">Response regulator receiver domain-containing protein</fullName>
    </submittedName>
</protein>
<dbReference type="Pfam" id="PF00072">
    <property type="entry name" value="Response_reg"/>
    <property type="match status" value="1"/>
</dbReference>
<dbReference type="PROSITE" id="PS50110">
    <property type="entry name" value="RESPONSE_REGULATORY"/>
    <property type="match status" value="1"/>
</dbReference>
<dbReference type="EMBL" id="FRAT01000002">
    <property type="protein sequence ID" value="SHK29841.1"/>
    <property type="molecule type" value="Genomic_DNA"/>
</dbReference>
<gene>
    <name evidence="3" type="ORF">SAMN04487891_10223</name>
    <name evidence="4" type="ORF">SAMN05216293_0698</name>
</gene>
<dbReference type="Proteomes" id="UP000184031">
    <property type="component" value="Unassembled WGS sequence"/>
</dbReference>
<comment type="caution">
    <text evidence="4">The sequence shown here is derived from an EMBL/GenBank/DDBJ whole genome shotgun (WGS) entry which is preliminary data.</text>
</comment>
<accession>A0A1M6RBL3</accession>
<evidence type="ECO:0000313" key="3">
    <source>
        <dbReference type="EMBL" id="SFB74742.1"/>
    </source>
</evidence>
<keyword evidence="1" id="KW-0597">Phosphoprotein</keyword>
<evidence type="ECO:0000259" key="2">
    <source>
        <dbReference type="PROSITE" id="PS50110"/>
    </source>
</evidence>
<evidence type="ECO:0000313" key="4">
    <source>
        <dbReference type="EMBL" id="SHK29841.1"/>
    </source>
</evidence>
<reference evidence="4 5" key="1">
    <citation type="submission" date="2016-11" db="EMBL/GenBank/DDBJ databases">
        <authorList>
            <person name="Varghese N."/>
            <person name="Submissions S."/>
        </authorList>
    </citation>
    <scope>NUCLEOTIDE SEQUENCE [LARGE SCALE GENOMIC DNA]</scope>
    <source>
        <strain evidence="4 5">CGMCC 1.12174</strain>
        <strain evidence="3 6">DSM 26351</strain>
    </source>
</reference>
<dbReference type="SUPFAM" id="SSF52172">
    <property type="entry name" value="CheY-like"/>
    <property type="match status" value="1"/>
</dbReference>
<keyword evidence="6" id="KW-1185">Reference proteome</keyword>
<sequence>MNTKGKACIIDDDAIHEFGMTALMKRLGFSNEILIYHDGQEAIEGVTKMYKKGIALPKVIFLDLNMPIKDGWGFLDDFLEIPQQDRENVVIYILSSSNHPSDMERAKKYSIVRDYLIKPLAKDDLFQILKEHF</sequence>
<dbReference type="GO" id="GO:0000160">
    <property type="term" value="P:phosphorelay signal transduction system"/>
    <property type="evidence" value="ECO:0007669"/>
    <property type="project" value="InterPro"/>
</dbReference>
<dbReference type="InterPro" id="IPR052893">
    <property type="entry name" value="TCS_response_regulator"/>
</dbReference>
<feature type="domain" description="Response regulatory" evidence="2">
    <location>
        <begin position="6"/>
        <end position="133"/>
    </location>
</feature>
<dbReference type="AlphaFoldDB" id="A0A1M6RBL3"/>
<dbReference type="PANTHER" id="PTHR44520:SF2">
    <property type="entry name" value="RESPONSE REGULATOR RCP1"/>
    <property type="match status" value="1"/>
</dbReference>
<dbReference type="OrthoDB" id="673128at2"/>
<name>A0A1M6RBL3_9FLAO</name>
<organism evidence="4 5">
    <name type="scientific">Flagellimonas taeanensis</name>
    <dbReference type="NCBI Taxonomy" id="1005926"/>
    <lineage>
        <taxon>Bacteria</taxon>
        <taxon>Pseudomonadati</taxon>
        <taxon>Bacteroidota</taxon>
        <taxon>Flavobacteriia</taxon>
        <taxon>Flavobacteriales</taxon>
        <taxon>Flavobacteriaceae</taxon>
        <taxon>Flagellimonas</taxon>
    </lineage>
</organism>
<evidence type="ECO:0000313" key="5">
    <source>
        <dbReference type="Proteomes" id="UP000184031"/>
    </source>
</evidence>
<dbReference type="SMART" id="SM00448">
    <property type="entry name" value="REC"/>
    <property type="match status" value="1"/>
</dbReference>
<dbReference type="RefSeq" id="WP_072876953.1">
    <property type="nucleotide sequence ID" value="NZ_FOKU01000002.1"/>
</dbReference>
<proteinExistence type="predicted"/>
<dbReference type="Proteomes" id="UP000198940">
    <property type="component" value="Unassembled WGS sequence"/>
</dbReference>
<evidence type="ECO:0000256" key="1">
    <source>
        <dbReference type="PROSITE-ProRule" id="PRU00169"/>
    </source>
</evidence>
<dbReference type="EMBL" id="FOKU01000002">
    <property type="protein sequence ID" value="SFB74742.1"/>
    <property type="molecule type" value="Genomic_DNA"/>
</dbReference>
<feature type="modified residue" description="4-aspartylphosphate" evidence="1">
    <location>
        <position position="63"/>
    </location>
</feature>
<dbReference type="Gene3D" id="3.40.50.2300">
    <property type="match status" value="1"/>
</dbReference>
<dbReference type="InterPro" id="IPR011006">
    <property type="entry name" value="CheY-like_superfamily"/>
</dbReference>
<evidence type="ECO:0000313" key="6">
    <source>
        <dbReference type="Proteomes" id="UP000198940"/>
    </source>
</evidence>
<dbReference type="PANTHER" id="PTHR44520">
    <property type="entry name" value="RESPONSE REGULATOR RCP1-RELATED"/>
    <property type="match status" value="1"/>
</dbReference>